<keyword evidence="1" id="KW-0812">Transmembrane</keyword>
<evidence type="ECO:0000313" key="2">
    <source>
        <dbReference type="EMBL" id="OAN11346.1"/>
    </source>
</evidence>
<dbReference type="InterPro" id="IPR045584">
    <property type="entry name" value="Pilin-like"/>
</dbReference>
<evidence type="ECO:0000313" key="3">
    <source>
        <dbReference type="Proteomes" id="UP000078503"/>
    </source>
</evidence>
<protein>
    <recommendedName>
        <fullName evidence="4">MSHA biogenesis protein MshA</fullName>
    </recommendedName>
</protein>
<comment type="caution">
    <text evidence="2">The sequence shown here is derived from an EMBL/GenBank/DDBJ whole genome shotgun (WGS) entry which is preliminary data.</text>
</comment>
<feature type="transmembrane region" description="Helical" evidence="1">
    <location>
        <begin position="12"/>
        <end position="34"/>
    </location>
</feature>
<evidence type="ECO:0000256" key="1">
    <source>
        <dbReference type="SAM" id="Phobius"/>
    </source>
</evidence>
<dbReference type="Gene3D" id="3.30.700.10">
    <property type="entry name" value="Glycoprotein, Type 4 Pilin"/>
    <property type="match status" value="1"/>
</dbReference>
<name>A0A178K2L1_9GAMM</name>
<dbReference type="Proteomes" id="UP000078503">
    <property type="component" value="Unassembled WGS sequence"/>
</dbReference>
<reference evidence="2 3" key="1">
    <citation type="submission" date="2016-03" db="EMBL/GenBank/DDBJ databases">
        <title>Photobacterium proteolyticum sp. nov. a protease producing bacterium isolated from ocean sediments of Laizhou Bay.</title>
        <authorList>
            <person name="Li Y."/>
        </authorList>
    </citation>
    <scope>NUCLEOTIDE SEQUENCE [LARGE SCALE GENOMIC DNA]</scope>
    <source>
        <strain evidence="2 3">R-40508</strain>
    </source>
</reference>
<dbReference type="SUPFAM" id="SSF54523">
    <property type="entry name" value="Pili subunits"/>
    <property type="match status" value="1"/>
</dbReference>
<organism evidence="2 3">
    <name type="scientific">Photobacterium jeanii</name>
    <dbReference type="NCBI Taxonomy" id="858640"/>
    <lineage>
        <taxon>Bacteria</taxon>
        <taxon>Pseudomonadati</taxon>
        <taxon>Pseudomonadota</taxon>
        <taxon>Gammaproteobacteria</taxon>
        <taxon>Vibrionales</taxon>
        <taxon>Vibrionaceae</taxon>
        <taxon>Photobacterium</taxon>
    </lineage>
</organism>
<dbReference type="NCBIfam" id="TIGR02532">
    <property type="entry name" value="IV_pilin_GFxxxE"/>
    <property type="match status" value="1"/>
</dbReference>
<sequence>MEVEVKAKGFTLIELVVVIVILGILAVTAAPRFLGTQVEARNATLQAMKGAIQSAVEMSYGKLAMAGLESIDVVSNHKGYDIPIEGCSKSDPCDFRNGYPAADTLTLPKLVKDLGAHNADTDWAIILVKGQDDLNGRFSVTITRRDNMYREGKESKLVNNNCYLRYFSSNATHNSYEIQVSPCQ</sequence>
<dbReference type="InterPro" id="IPR012902">
    <property type="entry name" value="N_methyl_site"/>
</dbReference>
<gene>
    <name evidence="2" type="ORF">A3K86_20570</name>
</gene>
<dbReference type="RefSeq" id="WP_269747622.1">
    <property type="nucleotide sequence ID" value="NZ_LVHF01000033.1"/>
</dbReference>
<dbReference type="PROSITE" id="PS00409">
    <property type="entry name" value="PROKAR_NTER_METHYL"/>
    <property type="match status" value="1"/>
</dbReference>
<keyword evidence="3" id="KW-1185">Reference proteome</keyword>
<proteinExistence type="predicted"/>
<accession>A0A178K2L1</accession>
<dbReference type="AlphaFoldDB" id="A0A178K2L1"/>
<evidence type="ECO:0008006" key="4">
    <source>
        <dbReference type="Google" id="ProtNLM"/>
    </source>
</evidence>
<dbReference type="EMBL" id="LVHF01000033">
    <property type="protein sequence ID" value="OAN11346.1"/>
    <property type="molecule type" value="Genomic_DNA"/>
</dbReference>
<dbReference type="Pfam" id="PF07963">
    <property type="entry name" value="N_methyl"/>
    <property type="match status" value="1"/>
</dbReference>
<keyword evidence="1" id="KW-0472">Membrane</keyword>
<keyword evidence="1" id="KW-1133">Transmembrane helix</keyword>
<dbReference type="STRING" id="858640.A3K86_20570"/>